<dbReference type="Proteomes" id="UP000177894">
    <property type="component" value="Chromosome"/>
</dbReference>
<comment type="similarity">
    <text evidence="1">Belongs to the AAA ATPase family. RarA/MGS1/WRNIP1 subfamily.</text>
</comment>
<evidence type="ECO:0000256" key="2">
    <source>
        <dbReference type="ARBA" id="ARBA00022741"/>
    </source>
</evidence>
<organism evidence="6 8">
    <name type="scientific">Clostridium formicaceticum</name>
    <dbReference type="NCBI Taxonomy" id="1497"/>
    <lineage>
        <taxon>Bacteria</taxon>
        <taxon>Bacillati</taxon>
        <taxon>Bacillota</taxon>
        <taxon>Clostridia</taxon>
        <taxon>Eubacteriales</taxon>
        <taxon>Clostridiaceae</taxon>
        <taxon>Clostridium</taxon>
    </lineage>
</organism>
<dbReference type="Proteomes" id="UP000192478">
    <property type="component" value="Chromosome"/>
</dbReference>
<dbReference type="GO" id="GO:0017116">
    <property type="term" value="F:single-stranded DNA helicase activity"/>
    <property type="evidence" value="ECO:0007669"/>
    <property type="project" value="TreeGrafter"/>
</dbReference>
<keyword evidence="3" id="KW-0067">ATP-binding</keyword>
<dbReference type="GO" id="GO:0006261">
    <property type="term" value="P:DNA-templated DNA replication"/>
    <property type="evidence" value="ECO:0007669"/>
    <property type="project" value="TreeGrafter"/>
</dbReference>
<dbReference type="GO" id="GO:0016887">
    <property type="term" value="F:ATP hydrolysis activity"/>
    <property type="evidence" value="ECO:0007669"/>
    <property type="project" value="InterPro"/>
</dbReference>
<reference evidence="5 7" key="1">
    <citation type="submission" date="2016-10" db="EMBL/GenBank/DDBJ databases">
        <title>Complete Genome Sequence of Acetogen Clostridium formicoaceticum ATCC 27076.</title>
        <authorList>
            <person name="Bao T."/>
            <person name="Cheng C."/>
            <person name="Zhao J."/>
            <person name="Yang S.-T."/>
            <person name="Wang J."/>
            <person name="Wang M."/>
        </authorList>
    </citation>
    <scope>NUCLEOTIDE SEQUENCE [LARGE SCALE GENOMIC DNA]</scope>
    <source>
        <strain evidence="5 7">ATCC 27076</strain>
    </source>
</reference>
<protein>
    <submittedName>
        <fullName evidence="6">Replication-associated recombination protein A</fullName>
    </submittedName>
</protein>
<dbReference type="GO" id="GO:0000731">
    <property type="term" value="P:DNA synthesis involved in DNA repair"/>
    <property type="evidence" value="ECO:0007669"/>
    <property type="project" value="TreeGrafter"/>
</dbReference>
<evidence type="ECO:0000256" key="1">
    <source>
        <dbReference type="ARBA" id="ARBA00008959"/>
    </source>
</evidence>
<reference evidence="6 8" key="2">
    <citation type="submission" date="2017-03" db="EMBL/GenBank/DDBJ databases">
        <title>Complete sequence of Clostridium formicaceticum DSM 92.</title>
        <authorList>
            <person name="Poehlein A."/>
            <person name="Karl M."/>
            <person name="Bengelsdorf F.R."/>
            <person name="Duerre P."/>
            <person name="Daniel R."/>
        </authorList>
    </citation>
    <scope>NUCLEOTIDE SEQUENCE [LARGE SCALE GENOMIC DNA]</scope>
    <source>
        <strain evidence="6 8">DSM 92</strain>
    </source>
</reference>
<name>A0AAC9RKR8_9CLOT</name>
<dbReference type="InterPro" id="IPR008921">
    <property type="entry name" value="DNA_pol3_clamp-load_cplx_C"/>
</dbReference>
<evidence type="ECO:0000313" key="8">
    <source>
        <dbReference type="Proteomes" id="UP000192478"/>
    </source>
</evidence>
<dbReference type="PANTHER" id="PTHR13779:SF7">
    <property type="entry name" value="ATPASE WRNIP1"/>
    <property type="match status" value="1"/>
</dbReference>
<dbReference type="InterPro" id="IPR003593">
    <property type="entry name" value="AAA+_ATPase"/>
</dbReference>
<dbReference type="Gene3D" id="1.20.272.10">
    <property type="match status" value="1"/>
</dbReference>
<dbReference type="InterPro" id="IPR003959">
    <property type="entry name" value="ATPase_AAA_core"/>
</dbReference>
<dbReference type="Pfam" id="PF12002">
    <property type="entry name" value="MgsA_C"/>
    <property type="match status" value="1"/>
</dbReference>
<dbReference type="InterPro" id="IPR027417">
    <property type="entry name" value="P-loop_NTPase"/>
</dbReference>
<dbReference type="GO" id="GO:0003677">
    <property type="term" value="F:DNA binding"/>
    <property type="evidence" value="ECO:0007669"/>
    <property type="project" value="InterPro"/>
</dbReference>
<dbReference type="GO" id="GO:0005524">
    <property type="term" value="F:ATP binding"/>
    <property type="evidence" value="ECO:0007669"/>
    <property type="project" value="UniProtKB-KW"/>
</dbReference>
<dbReference type="AlphaFoldDB" id="A0AAC9RKR8"/>
<keyword evidence="7" id="KW-1185">Reference proteome</keyword>
<evidence type="ECO:0000313" key="5">
    <source>
        <dbReference type="EMBL" id="AOY76972.1"/>
    </source>
</evidence>
<proteinExistence type="inferred from homology"/>
<dbReference type="GO" id="GO:0008047">
    <property type="term" value="F:enzyme activator activity"/>
    <property type="evidence" value="ECO:0007669"/>
    <property type="project" value="TreeGrafter"/>
</dbReference>
<accession>A0AAC9RKR8</accession>
<dbReference type="CDD" id="cd18139">
    <property type="entry name" value="HLD_clamp_RarA"/>
    <property type="match status" value="1"/>
</dbReference>
<sequence length="420" mass="47418">MKPLADKIRPSRLEDLVGQEHIIGEKKLINRILASKIIPNMIFYGPSGTGKTTLANILAKNSHKKFFKLNGTQANTDDIKHIIAQIGTIDSLNGILLYIDEIHYLNKRQQQSILEFIENGDITLIGSTTENINFSIFKAILSRCITIEFKELTVDHIIESLKRAISLVKEEKSIQINYDITALKYISEVSSGDLRRALNTLELVINTYALHNSQEIFIDMEKAKECSQSKIINYDRNGDGHYNLLSYFQKSIRGSDPDASTHALARLVESGDLNAICRRLLVIASEDIGLAYPQAIVIVKACVDAALQLGFPEARIPLAQATVLLSILPKSNTAYTAINAALDDLHRLDVGTIPPHLCDTHANIAVHNKTKYLYPHDYPNHYVKQQYMPDNLKDKTYYEYGKNKFEQSIKDHWKKIKTQK</sequence>
<evidence type="ECO:0000313" key="6">
    <source>
        <dbReference type="EMBL" id="ARE87457.1"/>
    </source>
</evidence>
<dbReference type="SUPFAM" id="SSF48019">
    <property type="entry name" value="post-AAA+ oligomerization domain-like"/>
    <property type="match status" value="1"/>
</dbReference>
<dbReference type="Gene3D" id="1.10.8.60">
    <property type="match status" value="1"/>
</dbReference>
<evidence type="ECO:0000256" key="3">
    <source>
        <dbReference type="ARBA" id="ARBA00022840"/>
    </source>
</evidence>
<dbReference type="InterPro" id="IPR021886">
    <property type="entry name" value="MgsA_C"/>
</dbReference>
<dbReference type="KEGG" id="cfm:BJL90_14575"/>
<evidence type="ECO:0000313" key="7">
    <source>
        <dbReference type="Proteomes" id="UP000177894"/>
    </source>
</evidence>
<gene>
    <name evidence="6" type="primary">rarA</name>
    <name evidence="5" type="ORF">BJL90_14575</name>
    <name evidence="6" type="ORF">CLFO_18570</name>
</gene>
<evidence type="ECO:0000259" key="4">
    <source>
        <dbReference type="SMART" id="SM00382"/>
    </source>
</evidence>
<dbReference type="Pfam" id="PF00004">
    <property type="entry name" value="AAA"/>
    <property type="match status" value="1"/>
</dbReference>
<feature type="domain" description="AAA+ ATPase" evidence="4">
    <location>
        <begin position="37"/>
        <end position="155"/>
    </location>
</feature>
<dbReference type="RefSeq" id="WP_070969514.1">
    <property type="nucleotide sequence ID" value="NZ_CP017603.1"/>
</dbReference>
<dbReference type="CDD" id="cd00009">
    <property type="entry name" value="AAA"/>
    <property type="match status" value="1"/>
</dbReference>
<dbReference type="Gene3D" id="3.40.50.300">
    <property type="entry name" value="P-loop containing nucleotide triphosphate hydrolases"/>
    <property type="match status" value="1"/>
</dbReference>
<dbReference type="Pfam" id="PF16193">
    <property type="entry name" value="AAA_assoc_2"/>
    <property type="match status" value="1"/>
</dbReference>
<dbReference type="InterPro" id="IPR051314">
    <property type="entry name" value="AAA_ATPase_RarA/MGS1/WRNIP1"/>
</dbReference>
<keyword evidence="2" id="KW-0547">Nucleotide-binding</keyword>
<dbReference type="SUPFAM" id="SSF52540">
    <property type="entry name" value="P-loop containing nucleoside triphosphate hydrolases"/>
    <property type="match status" value="1"/>
</dbReference>
<dbReference type="EMBL" id="CP020559">
    <property type="protein sequence ID" value="ARE87457.1"/>
    <property type="molecule type" value="Genomic_DNA"/>
</dbReference>
<dbReference type="EMBL" id="CP017603">
    <property type="protein sequence ID" value="AOY76972.1"/>
    <property type="molecule type" value="Genomic_DNA"/>
</dbReference>
<dbReference type="SMART" id="SM00382">
    <property type="entry name" value="AAA"/>
    <property type="match status" value="1"/>
</dbReference>
<dbReference type="Gene3D" id="1.10.3710.10">
    <property type="entry name" value="DNA polymerase III clamp loader subunits, C-terminal domain"/>
    <property type="match status" value="1"/>
</dbReference>
<dbReference type="InterPro" id="IPR032423">
    <property type="entry name" value="AAA_assoc_2"/>
</dbReference>
<dbReference type="PANTHER" id="PTHR13779">
    <property type="entry name" value="WERNER HELICASE-INTERACTING PROTEIN 1 FAMILY MEMBER"/>
    <property type="match status" value="1"/>
</dbReference>